<proteinExistence type="predicted"/>
<evidence type="ECO:0000313" key="9">
    <source>
        <dbReference type="Proteomes" id="UP001143307"/>
    </source>
</evidence>
<keyword evidence="2" id="KW-0001">2Fe-2S</keyword>
<evidence type="ECO:0000256" key="6">
    <source>
        <dbReference type="ARBA" id="ARBA00023014"/>
    </source>
</evidence>
<keyword evidence="4" id="KW-0560">Oxidoreductase</keyword>
<dbReference type="EMBL" id="SHNP01000002">
    <property type="protein sequence ID" value="MCX2973190.1"/>
    <property type="molecule type" value="Genomic_DNA"/>
</dbReference>
<dbReference type="CDD" id="cd00680">
    <property type="entry name" value="RHO_alpha_C"/>
    <property type="match status" value="1"/>
</dbReference>
<dbReference type="InterPro" id="IPR036922">
    <property type="entry name" value="Rieske_2Fe-2S_sf"/>
</dbReference>
<evidence type="ECO:0000259" key="7">
    <source>
        <dbReference type="PROSITE" id="PS51296"/>
    </source>
</evidence>
<keyword evidence="8" id="KW-0223">Dioxygenase</keyword>
<dbReference type="Gene3D" id="3.90.380.10">
    <property type="entry name" value="Naphthalene 1,2-dioxygenase Alpha Subunit, Chain A, domain 1"/>
    <property type="match status" value="2"/>
</dbReference>
<evidence type="ECO:0000256" key="2">
    <source>
        <dbReference type="ARBA" id="ARBA00022714"/>
    </source>
</evidence>
<evidence type="ECO:0000256" key="5">
    <source>
        <dbReference type="ARBA" id="ARBA00023004"/>
    </source>
</evidence>
<evidence type="ECO:0000256" key="4">
    <source>
        <dbReference type="ARBA" id="ARBA00023002"/>
    </source>
</evidence>
<dbReference type="InterPro" id="IPR015879">
    <property type="entry name" value="Ring_hydroxy_dOase_asu_C_dom"/>
</dbReference>
<evidence type="ECO:0000256" key="1">
    <source>
        <dbReference type="ARBA" id="ARBA00001962"/>
    </source>
</evidence>
<dbReference type="PROSITE" id="PS51296">
    <property type="entry name" value="RIESKE"/>
    <property type="match status" value="1"/>
</dbReference>
<comment type="cofactor">
    <cofactor evidence="1">
        <name>Fe cation</name>
        <dbReference type="ChEBI" id="CHEBI:24875"/>
    </cofactor>
</comment>
<dbReference type="Pfam" id="PF00848">
    <property type="entry name" value="Ring_hydroxyl_A"/>
    <property type="match status" value="1"/>
</dbReference>
<dbReference type="PANTHER" id="PTHR43756:SF5">
    <property type="entry name" value="CHOLINE MONOOXYGENASE, CHLOROPLASTIC"/>
    <property type="match status" value="1"/>
</dbReference>
<accession>A0ABT3SU63</accession>
<dbReference type="Gene3D" id="2.102.10.10">
    <property type="entry name" value="Rieske [2Fe-2S] iron-sulphur domain"/>
    <property type="match status" value="1"/>
</dbReference>
<dbReference type="GO" id="GO:0051213">
    <property type="term" value="F:dioxygenase activity"/>
    <property type="evidence" value="ECO:0007669"/>
    <property type="project" value="UniProtKB-KW"/>
</dbReference>
<keyword evidence="5" id="KW-0408">Iron</keyword>
<dbReference type="Pfam" id="PF00355">
    <property type="entry name" value="Rieske"/>
    <property type="match status" value="1"/>
</dbReference>
<dbReference type="InterPro" id="IPR017941">
    <property type="entry name" value="Rieske_2Fe-2S"/>
</dbReference>
<evidence type="ECO:0000256" key="3">
    <source>
        <dbReference type="ARBA" id="ARBA00022723"/>
    </source>
</evidence>
<dbReference type="InterPro" id="IPR001663">
    <property type="entry name" value="Rng_hydr_dOase-A"/>
</dbReference>
<dbReference type="Proteomes" id="UP001143307">
    <property type="component" value="Unassembled WGS sequence"/>
</dbReference>
<comment type="caution">
    <text evidence="8">The sequence shown here is derived from an EMBL/GenBank/DDBJ whole genome shotgun (WGS) entry which is preliminary data.</text>
</comment>
<dbReference type="SUPFAM" id="SSF55961">
    <property type="entry name" value="Bet v1-like"/>
    <property type="match status" value="1"/>
</dbReference>
<keyword evidence="9" id="KW-1185">Reference proteome</keyword>
<name>A0ABT3SU63_9GAMM</name>
<dbReference type="RefSeq" id="WP_279252140.1">
    <property type="nucleotide sequence ID" value="NZ_SHNP01000002.1"/>
</dbReference>
<keyword evidence="6" id="KW-0411">Iron-sulfur</keyword>
<organism evidence="8 9">
    <name type="scientific">Candidatus Seongchinamella marina</name>
    <dbReference type="NCBI Taxonomy" id="2518990"/>
    <lineage>
        <taxon>Bacteria</taxon>
        <taxon>Pseudomonadati</taxon>
        <taxon>Pseudomonadota</taxon>
        <taxon>Gammaproteobacteria</taxon>
        <taxon>Cellvibrionales</taxon>
        <taxon>Halieaceae</taxon>
        <taxon>Seongchinamella</taxon>
    </lineage>
</organism>
<dbReference type="PRINTS" id="PR00090">
    <property type="entry name" value="RNGDIOXGNASE"/>
</dbReference>
<dbReference type="PANTHER" id="PTHR43756">
    <property type="entry name" value="CHOLINE MONOOXYGENASE, CHLOROPLASTIC"/>
    <property type="match status" value="1"/>
</dbReference>
<dbReference type="SUPFAM" id="SSF50022">
    <property type="entry name" value="ISP domain"/>
    <property type="match status" value="1"/>
</dbReference>
<dbReference type="CDD" id="cd03469">
    <property type="entry name" value="Rieske_RO_Alpha_N"/>
    <property type="match status" value="1"/>
</dbReference>
<evidence type="ECO:0000313" key="8">
    <source>
        <dbReference type="EMBL" id="MCX2973190.1"/>
    </source>
</evidence>
<feature type="domain" description="Rieske" evidence="7">
    <location>
        <begin position="51"/>
        <end position="164"/>
    </location>
</feature>
<gene>
    <name evidence="8" type="ORF">EYC87_06260</name>
</gene>
<sequence length="394" mass="44031">MTTLKKPSLIPATDIDSVLQPIAEARGMPNSVYLDSELFEFERDKILGNTWAAIGYTSELQDTAYVKPLDFMGLSLLIMRNKRGDLNVFHNVCSHRGMVLIEEEGSVAGSIRCPYHSWTYNLDGELRGTPHIGGVGVHTTGGFSCENHGLKAVRSSEWMGIIFINLSGHAESFNDYIAPLAQRWEQFVGEDGLDKLQVAACGSRMTLDIRANWKLAVENYCEAYHLPWVHPDLNKYSPLDQHYNIIDNTMSGQGSYTYTLSETAGTMLPQFSNWPPQQIRQAEYLSLYPNVLLGLQADHAFAVILQPLANNRTAEQLQLYYVGEKATGDAYSDCRAAVMESWRVVFSEDVRVVEGMQKGRQSPGFQGGVFSPIMDAPTHHFHSWLAHHYSSAMA</sequence>
<reference evidence="8" key="1">
    <citation type="submission" date="2019-02" db="EMBL/GenBank/DDBJ databases">
        <authorList>
            <person name="Li S.-H."/>
        </authorList>
    </citation>
    <scope>NUCLEOTIDE SEQUENCE</scope>
    <source>
        <strain evidence="8">IMCC8485</strain>
    </source>
</reference>
<protein>
    <submittedName>
        <fullName evidence="8">Aromatic ring-hydroxylating dioxygenase subunit alpha</fullName>
    </submittedName>
</protein>
<keyword evidence="3" id="KW-0479">Metal-binding</keyword>